<evidence type="ECO:0000256" key="4">
    <source>
        <dbReference type="ARBA" id="ARBA00023235"/>
    </source>
</evidence>
<dbReference type="EMBL" id="FO082059">
    <property type="protein sequence ID" value="CCE72621.1"/>
    <property type="molecule type" value="Genomic_DNA"/>
</dbReference>
<dbReference type="OMA" id="DCKFPEM"/>
<dbReference type="InterPro" id="IPR020103">
    <property type="entry name" value="PsdUridine_synth_cat_dom_sf"/>
</dbReference>
<dbReference type="GO" id="GO:0005737">
    <property type="term" value="C:cytoplasm"/>
    <property type="evidence" value="ECO:0007669"/>
    <property type="project" value="TreeGrafter"/>
</dbReference>
<dbReference type="GO" id="GO:1990481">
    <property type="term" value="P:mRNA pseudouridine synthesis"/>
    <property type="evidence" value="ECO:0007669"/>
    <property type="project" value="TreeGrafter"/>
</dbReference>
<protein>
    <submittedName>
        <fullName evidence="8">Piso0_000208 protein</fullName>
    </submittedName>
</protein>
<evidence type="ECO:0000256" key="6">
    <source>
        <dbReference type="SAM" id="MobiDB-lite"/>
    </source>
</evidence>
<evidence type="ECO:0000313" key="9">
    <source>
        <dbReference type="Proteomes" id="UP000005222"/>
    </source>
</evidence>
<organism evidence="8 9">
    <name type="scientific">Pichia sorbitophila (strain ATCC MYA-4447 / BCRC 22081 / CBS 7064 / NBRC 10061 / NRRL Y-12695)</name>
    <name type="common">Hybrid yeast</name>
    <dbReference type="NCBI Taxonomy" id="559304"/>
    <lineage>
        <taxon>Eukaryota</taxon>
        <taxon>Fungi</taxon>
        <taxon>Dikarya</taxon>
        <taxon>Ascomycota</taxon>
        <taxon>Saccharomycotina</taxon>
        <taxon>Pichiomycetes</taxon>
        <taxon>Debaryomycetaceae</taxon>
        <taxon>Millerozyma</taxon>
    </lineage>
</organism>
<dbReference type="HOGENOM" id="CLU_014673_2_0_1"/>
<dbReference type="InterPro" id="IPR020097">
    <property type="entry name" value="PsdUridine_synth_TruA_a/b_dom"/>
</dbReference>
<evidence type="ECO:0000313" key="8">
    <source>
        <dbReference type="EMBL" id="CCE72621.1"/>
    </source>
</evidence>
<feature type="compositionally biased region" description="Basic and acidic residues" evidence="6">
    <location>
        <begin position="39"/>
        <end position="53"/>
    </location>
</feature>
<dbReference type="GO" id="GO:0003723">
    <property type="term" value="F:RNA binding"/>
    <property type="evidence" value="ECO:0007669"/>
    <property type="project" value="InterPro"/>
</dbReference>
<dbReference type="FunFam" id="3.30.70.580:FF:000020">
    <property type="entry name" value="tRNA pseudouridine synthase"/>
    <property type="match status" value="1"/>
</dbReference>
<dbReference type="FunFam" id="3.30.70.660:FF:000012">
    <property type="entry name" value="tRNA pseudouridine synthase"/>
    <property type="match status" value="1"/>
</dbReference>
<dbReference type="GO" id="GO:0031119">
    <property type="term" value="P:tRNA pseudouridine synthesis"/>
    <property type="evidence" value="ECO:0007669"/>
    <property type="project" value="TreeGrafter"/>
</dbReference>
<comment type="similarity">
    <text evidence="2">Belongs to the tRNA pseudouridine synthase TruA family.</text>
</comment>
<gene>
    <name evidence="8" type="primary">Piso0_000208</name>
    <name evidence="8" type="ORF">GNLVRS01_PISO0A04312g</name>
</gene>
<keyword evidence="5" id="KW-0539">Nucleus</keyword>
<feature type="domain" description="Pseudouridine synthase I TruA alpha/beta" evidence="7">
    <location>
        <begin position="222"/>
        <end position="329"/>
    </location>
</feature>
<comment type="subcellular location">
    <subcellularLocation>
        <location evidence="1">Nucleus</location>
    </subcellularLocation>
</comment>
<feature type="region of interest" description="Disordered" evidence="6">
    <location>
        <begin position="39"/>
        <end position="68"/>
    </location>
</feature>
<dbReference type="GO" id="GO:0005634">
    <property type="term" value="C:nucleus"/>
    <property type="evidence" value="ECO:0007669"/>
    <property type="project" value="UniProtKB-SubCell"/>
</dbReference>
<reference evidence="8 9" key="1">
    <citation type="journal article" date="2012" name="G3 (Bethesda)">
        <title>Pichia sorbitophila, an interspecies yeast hybrid reveals early steps of genome resolution following polyploidization.</title>
        <authorList>
            <person name="Leh Louis V."/>
            <person name="Despons L."/>
            <person name="Friedrich A."/>
            <person name="Martin T."/>
            <person name="Durrens P."/>
            <person name="Casaregola S."/>
            <person name="Neuveglise C."/>
            <person name="Fairhead C."/>
            <person name="Marck C."/>
            <person name="Cruz J.A."/>
            <person name="Straub M.L."/>
            <person name="Kugler V."/>
            <person name="Sacerdot C."/>
            <person name="Uzunov Z."/>
            <person name="Thierry A."/>
            <person name="Weiss S."/>
            <person name="Bleykasten C."/>
            <person name="De Montigny J."/>
            <person name="Jacques N."/>
            <person name="Jung P."/>
            <person name="Lemaire M."/>
            <person name="Mallet S."/>
            <person name="Morel G."/>
            <person name="Richard G.F."/>
            <person name="Sarkar A."/>
            <person name="Savel G."/>
            <person name="Schacherer J."/>
            <person name="Seret M.L."/>
            <person name="Talla E."/>
            <person name="Samson G."/>
            <person name="Jubin C."/>
            <person name="Poulain J."/>
            <person name="Vacherie B."/>
            <person name="Barbe V."/>
            <person name="Pelletier E."/>
            <person name="Sherman D.J."/>
            <person name="Westhof E."/>
            <person name="Weissenbach J."/>
            <person name="Baret P.V."/>
            <person name="Wincker P."/>
            <person name="Gaillardin C."/>
            <person name="Dujon B."/>
            <person name="Souciet J.L."/>
        </authorList>
    </citation>
    <scope>NUCLEOTIDE SEQUENCE [LARGE SCALE GENOMIC DNA]</scope>
    <source>
        <strain evidence="9">ATCC MYA-4447 / BCRC 22081 / CBS 7064 / NBRC 10061 / NRRL Y-12695</strain>
    </source>
</reference>
<dbReference type="InterPro" id="IPR001406">
    <property type="entry name" value="PsdUridine_synth_TruA"/>
</dbReference>
<sequence>MLKRALSMIWNSEKGNANKILDYERWSKSQLIERIRELESHEQPQEAENEPKPKAVSSKPENRPKQFDFGKHSKRFIAIKFAYLGWNYSGLSFQYEPTPLPTVEEEILKALEKAKLIPAVDPLSCDLSRCGRTDRGVSAMNQVMSLTVRSNLAPEEQDSTSNDGRELPYLAILNSLLPPDIRVTAVCLHPPPDFNARFSCLYRHYRYFFRPHDLDVELMSKAAKKYEGVHDFRNFCKIDGSKQITNYKREILSADVLPYNDELYMLELKGTAFLWHQVRCMAAVLFLVGQKHESIDVIDELLNVDKYPSKPNFEMANDIPLVLFDCAYPSMEWITPDKLSDKAPGKILKENAKVTELALDYQLKAHIARTMERMFVIDPSTIKAGNGGYINVGDGKGRNFKKYVPLERREVGESFDVVNKRYRQKKKRKVKA</sequence>
<dbReference type="PANTHER" id="PTHR11142">
    <property type="entry name" value="PSEUDOURIDYLATE SYNTHASE"/>
    <property type="match status" value="1"/>
</dbReference>
<dbReference type="CDD" id="cd02569">
    <property type="entry name" value="PseudoU_synth_ScPus3"/>
    <property type="match status" value="1"/>
</dbReference>
<dbReference type="NCBIfam" id="TIGR00071">
    <property type="entry name" value="hisT_truA"/>
    <property type="match status" value="1"/>
</dbReference>
<proteinExistence type="inferred from homology"/>
<evidence type="ECO:0000256" key="1">
    <source>
        <dbReference type="ARBA" id="ARBA00004123"/>
    </source>
</evidence>
<keyword evidence="4" id="KW-0413">Isomerase</keyword>
<evidence type="ECO:0000259" key="7">
    <source>
        <dbReference type="Pfam" id="PF01416"/>
    </source>
</evidence>
<keyword evidence="3" id="KW-0819">tRNA processing</keyword>
<dbReference type="GO" id="GO:0009982">
    <property type="term" value="F:pseudouridine synthase activity"/>
    <property type="evidence" value="ECO:0007669"/>
    <property type="project" value="InterPro"/>
</dbReference>
<name>G8YUT8_PICSO</name>
<dbReference type="InterPro" id="IPR020094">
    <property type="entry name" value="TruA/RsuA/RluB/E/F_N"/>
</dbReference>
<dbReference type="OrthoDB" id="25767at2759"/>
<dbReference type="Gene3D" id="3.30.70.660">
    <property type="entry name" value="Pseudouridine synthase I, catalytic domain, C-terminal subdomain"/>
    <property type="match status" value="1"/>
</dbReference>
<dbReference type="HAMAP" id="MF_00171">
    <property type="entry name" value="TruA"/>
    <property type="match status" value="1"/>
</dbReference>
<dbReference type="InterPro" id="IPR020095">
    <property type="entry name" value="PsdUridine_synth_TruA_C"/>
</dbReference>
<dbReference type="InParanoid" id="G8YUT8"/>
<dbReference type="eggNOG" id="KOG2554">
    <property type="taxonomic scope" value="Eukaryota"/>
</dbReference>
<dbReference type="FunCoup" id="G8YUT8">
    <property type="interactions" value="1205"/>
</dbReference>
<accession>G8YUT8</accession>
<evidence type="ECO:0000256" key="2">
    <source>
        <dbReference type="ARBA" id="ARBA00009375"/>
    </source>
</evidence>
<dbReference type="AlphaFoldDB" id="G8YUT8"/>
<dbReference type="Pfam" id="PF01416">
    <property type="entry name" value="PseudoU_synth_1"/>
    <property type="match status" value="1"/>
</dbReference>
<dbReference type="STRING" id="559304.G8YUT8"/>
<dbReference type="Gene3D" id="3.30.70.580">
    <property type="entry name" value="Pseudouridine synthase I, catalytic domain, N-terminal subdomain"/>
    <property type="match status" value="1"/>
</dbReference>
<dbReference type="InterPro" id="IPR041707">
    <property type="entry name" value="Pus3-like"/>
</dbReference>
<evidence type="ECO:0000256" key="5">
    <source>
        <dbReference type="ARBA" id="ARBA00023242"/>
    </source>
</evidence>
<dbReference type="Proteomes" id="UP000005222">
    <property type="component" value="Chromosome A"/>
</dbReference>
<dbReference type="SUPFAM" id="SSF55120">
    <property type="entry name" value="Pseudouridine synthase"/>
    <property type="match status" value="1"/>
</dbReference>
<evidence type="ECO:0000256" key="3">
    <source>
        <dbReference type="ARBA" id="ARBA00022694"/>
    </source>
</evidence>
<keyword evidence="9" id="KW-1185">Reference proteome</keyword>
<dbReference type="PANTHER" id="PTHR11142:SF5">
    <property type="entry name" value="TRNA PSEUDOURIDINE(38_39) SYNTHASE"/>
    <property type="match status" value="1"/>
</dbReference>